<keyword evidence="3" id="KW-1185">Reference proteome</keyword>
<feature type="region of interest" description="Disordered" evidence="1">
    <location>
        <begin position="51"/>
        <end position="75"/>
    </location>
</feature>
<evidence type="ECO:0000313" key="2">
    <source>
        <dbReference type="EMBL" id="GFO06539.1"/>
    </source>
</evidence>
<sequence>MAVRISTVASPACFRSSSEMLLIATDFPHSNANLRFADDIDGLSEEEAEQERWVKRLDTASTKPGREISDKKPKS</sequence>
<dbReference type="AlphaFoldDB" id="A0AAV4AJY1"/>
<name>A0AAV4AJY1_9GAST</name>
<evidence type="ECO:0000313" key="3">
    <source>
        <dbReference type="Proteomes" id="UP000735302"/>
    </source>
</evidence>
<proteinExistence type="predicted"/>
<accession>A0AAV4AJY1</accession>
<dbReference type="Proteomes" id="UP000735302">
    <property type="component" value="Unassembled WGS sequence"/>
</dbReference>
<evidence type="ECO:0000256" key="1">
    <source>
        <dbReference type="SAM" id="MobiDB-lite"/>
    </source>
</evidence>
<comment type="caution">
    <text evidence="2">The sequence shown here is derived from an EMBL/GenBank/DDBJ whole genome shotgun (WGS) entry which is preliminary data.</text>
</comment>
<organism evidence="2 3">
    <name type="scientific">Plakobranchus ocellatus</name>
    <dbReference type="NCBI Taxonomy" id="259542"/>
    <lineage>
        <taxon>Eukaryota</taxon>
        <taxon>Metazoa</taxon>
        <taxon>Spiralia</taxon>
        <taxon>Lophotrochozoa</taxon>
        <taxon>Mollusca</taxon>
        <taxon>Gastropoda</taxon>
        <taxon>Heterobranchia</taxon>
        <taxon>Euthyneura</taxon>
        <taxon>Panpulmonata</taxon>
        <taxon>Sacoglossa</taxon>
        <taxon>Placobranchoidea</taxon>
        <taxon>Plakobranchidae</taxon>
        <taxon>Plakobranchus</taxon>
    </lineage>
</organism>
<reference evidence="2 3" key="1">
    <citation type="journal article" date="2021" name="Elife">
        <title>Chloroplast acquisition without the gene transfer in kleptoplastic sea slugs, Plakobranchus ocellatus.</title>
        <authorList>
            <person name="Maeda T."/>
            <person name="Takahashi S."/>
            <person name="Yoshida T."/>
            <person name="Shimamura S."/>
            <person name="Takaki Y."/>
            <person name="Nagai Y."/>
            <person name="Toyoda A."/>
            <person name="Suzuki Y."/>
            <person name="Arimoto A."/>
            <person name="Ishii H."/>
            <person name="Satoh N."/>
            <person name="Nishiyama T."/>
            <person name="Hasebe M."/>
            <person name="Maruyama T."/>
            <person name="Minagawa J."/>
            <person name="Obokata J."/>
            <person name="Shigenobu S."/>
        </authorList>
    </citation>
    <scope>NUCLEOTIDE SEQUENCE [LARGE SCALE GENOMIC DNA]</scope>
</reference>
<gene>
    <name evidence="2" type="ORF">PoB_003304400</name>
</gene>
<protein>
    <submittedName>
        <fullName evidence="2">Uncharacterized protein</fullName>
    </submittedName>
</protein>
<dbReference type="EMBL" id="BLXT01003778">
    <property type="protein sequence ID" value="GFO06539.1"/>
    <property type="molecule type" value="Genomic_DNA"/>
</dbReference>